<comment type="caution">
    <text evidence="1">The sequence shown here is derived from an EMBL/GenBank/DDBJ whole genome shotgun (WGS) entry which is preliminary data.</text>
</comment>
<keyword evidence="2" id="KW-1185">Reference proteome</keyword>
<organism evidence="1 2">
    <name type="scientific">Colwellia asteriadis</name>
    <dbReference type="NCBI Taxonomy" id="517723"/>
    <lineage>
        <taxon>Bacteria</taxon>
        <taxon>Pseudomonadati</taxon>
        <taxon>Pseudomonadota</taxon>
        <taxon>Gammaproteobacteria</taxon>
        <taxon>Alteromonadales</taxon>
        <taxon>Colwelliaceae</taxon>
        <taxon>Colwellia</taxon>
    </lineage>
</organism>
<dbReference type="InterPro" id="IPR036514">
    <property type="entry name" value="SGNH_hydro_sf"/>
</dbReference>
<evidence type="ECO:0000313" key="2">
    <source>
        <dbReference type="Proteomes" id="UP001500021"/>
    </source>
</evidence>
<dbReference type="GO" id="GO:0016787">
    <property type="term" value="F:hydrolase activity"/>
    <property type="evidence" value="ECO:0007669"/>
    <property type="project" value="UniProtKB-KW"/>
</dbReference>
<dbReference type="Proteomes" id="UP001500021">
    <property type="component" value="Unassembled WGS sequence"/>
</dbReference>
<dbReference type="Pfam" id="PF00657">
    <property type="entry name" value="Lipase_GDSL"/>
    <property type="match status" value="1"/>
</dbReference>
<dbReference type="InterPro" id="IPR051532">
    <property type="entry name" value="Ester_Hydrolysis_Enzymes"/>
</dbReference>
<dbReference type="InterPro" id="IPR001087">
    <property type="entry name" value="GDSL"/>
</dbReference>
<dbReference type="CDD" id="cd01839">
    <property type="entry name" value="SGNH_arylesterase_like"/>
    <property type="match status" value="1"/>
</dbReference>
<protein>
    <submittedName>
        <fullName evidence="1">SGNH/GDSL hydrolase family protein</fullName>
    </submittedName>
</protein>
<dbReference type="SUPFAM" id="SSF52266">
    <property type="entry name" value="SGNH hydrolase"/>
    <property type="match status" value="1"/>
</dbReference>
<reference evidence="1 2" key="1">
    <citation type="journal article" date="2019" name="Int. J. Syst. Evol. Microbiol.">
        <title>The Global Catalogue of Microorganisms (GCM) 10K type strain sequencing project: providing services to taxonomists for standard genome sequencing and annotation.</title>
        <authorList>
            <consortium name="The Broad Institute Genomics Platform"/>
            <consortium name="The Broad Institute Genome Sequencing Center for Infectious Disease"/>
            <person name="Wu L."/>
            <person name="Ma J."/>
        </authorList>
    </citation>
    <scope>NUCLEOTIDE SEQUENCE [LARGE SCALE GENOMIC DNA]</scope>
    <source>
        <strain evidence="1 2">JCM 15608</strain>
    </source>
</reference>
<dbReference type="PANTHER" id="PTHR30383:SF29">
    <property type="entry name" value="SGNH HYDROLASE-TYPE ESTERASE DOMAIN-CONTAINING PROTEIN"/>
    <property type="match status" value="1"/>
</dbReference>
<name>A0ABN1LBH0_9GAMM</name>
<dbReference type="RefSeq" id="WP_343818939.1">
    <property type="nucleotide sequence ID" value="NZ_BAAAFA010000014.1"/>
</dbReference>
<keyword evidence="1" id="KW-0378">Hydrolase</keyword>
<sequence length="223" mass="24636">MTINILCFGDSNTWGTSPSGERYNKTQRWSGRLAQLLSEVATVIEAGQPNRTLVHNFPFAGDKSGISYLRPYLQEYKPELVLIMLGTNDLKNRFALTVEDVALAMQSLTEQVLNFSVGKGAEQNTTGKVMIIAPPPLYEVGSYINIYQNGAKKSQQLAPRYAQVAKKLGCYFFDAGSVVQTCADEGVHWQVNQHQLLAQALSREIINIFAPQSPLVAKSLNHS</sequence>
<dbReference type="EMBL" id="BAAAFA010000014">
    <property type="protein sequence ID" value="GAA0823495.1"/>
    <property type="molecule type" value="Genomic_DNA"/>
</dbReference>
<dbReference type="Gene3D" id="3.40.50.1110">
    <property type="entry name" value="SGNH hydrolase"/>
    <property type="match status" value="1"/>
</dbReference>
<dbReference type="PANTHER" id="PTHR30383">
    <property type="entry name" value="THIOESTERASE 1/PROTEASE 1/LYSOPHOSPHOLIPASE L1"/>
    <property type="match status" value="1"/>
</dbReference>
<proteinExistence type="predicted"/>
<gene>
    <name evidence="1" type="ORF">GCM10009111_33250</name>
</gene>
<accession>A0ABN1LBH0</accession>
<evidence type="ECO:0000313" key="1">
    <source>
        <dbReference type="EMBL" id="GAA0823495.1"/>
    </source>
</evidence>